<evidence type="ECO:0000313" key="1">
    <source>
        <dbReference type="EMBL" id="GAI85262.1"/>
    </source>
</evidence>
<reference evidence="1" key="1">
    <citation type="journal article" date="2014" name="Front. Microbiol.">
        <title>High frequency of phylogenetically diverse reductive dehalogenase-homologous genes in deep subseafloor sedimentary metagenomes.</title>
        <authorList>
            <person name="Kawai M."/>
            <person name="Futagami T."/>
            <person name="Toyoda A."/>
            <person name="Takaki Y."/>
            <person name="Nishi S."/>
            <person name="Hori S."/>
            <person name="Arai W."/>
            <person name="Tsubouchi T."/>
            <person name="Morono Y."/>
            <person name="Uchiyama I."/>
            <person name="Ito T."/>
            <person name="Fujiyama A."/>
            <person name="Inagaki F."/>
            <person name="Takami H."/>
        </authorList>
    </citation>
    <scope>NUCLEOTIDE SEQUENCE</scope>
    <source>
        <strain evidence="1">Expedition CK06-06</strain>
    </source>
</reference>
<protein>
    <submittedName>
        <fullName evidence="1">Uncharacterized protein</fullName>
    </submittedName>
</protein>
<dbReference type="EMBL" id="BARW01011226">
    <property type="protein sequence ID" value="GAI85262.1"/>
    <property type="molecule type" value="Genomic_DNA"/>
</dbReference>
<sequence>GGGYVMGRKIGKLEESIKTLTDRQDKSNEQKGNLNSHMGKIFDRLMRIETKLGINKED</sequence>
<gene>
    <name evidence="1" type="ORF">S12H4_21737</name>
</gene>
<dbReference type="AlphaFoldDB" id="X1RWU8"/>
<comment type="caution">
    <text evidence="1">The sequence shown here is derived from an EMBL/GenBank/DDBJ whole genome shotgun (WGS) entry which is preliminary data.</text>
</comment>
<name>X1RWU8_9ZZZZ</name>
<feature type="non-terminal residue" evidence="1">
    <location>
        <position position="1"/>
    </location>
</feature>
<accession>X1RWU8</accession>
<organism evidence="1">
    <name type="scientific">marine sediment metagenome</name>
    <dbReference type="NCBI Taxonomy" id="412755"/>
    <lineage>
        <taxon>unclassified sequences</taxon>
        <taxon>metagenomes</taxon>
        <taxon>ecological metagenomes</taxon>
    </lineage>
</organism>
<proteinExistence type="predicted"/>